<proteinExistence type="predicted"/>
<feature type="non-terminal residue" evidence="1">
    <location>
        <position position="181"/>
    </location>
</feature>
<comment type="caution">
    <text evidence="1">The sequence shown here is derived from an EMBL/GenBank/DDBJ whole genome shotgun (WGS) entry which is preliminary data.</text>
</comment>
<gene>
    <name evidence="1" type="ORF">DERYTH_LOCUS18079</name>
</gene>
<organism evidence="1 2">
    <name type="scientific">Dentiscutata erythropus</name>
    <dbReference type="NCBI Taxonomy" id="1348616"/>
    <lineage>
        <taxon>Eukaryota</taxon>
        <taxon>Fungi</taxon>
        <taxon>Fungi incertae sedis</taxon>
        <taxon>Mucoromycota</taxon>
        <taxon>Glomeromycotina</taxon>
        <taxon>Glomeromycetes</taxon>
        <taxon>Diversisporales</taxon>
        <taxon>Gigasporaceae</taxon>
        <taxon>Dentiscutata</taxon>
    </lineage>
</organism>
<keyword evidence="2" id="KW-1185">Reference proteome</keyword>
<reference evidence="1" key="1">
    <citation type="submission" date="2021-06" db="EMBL/GenBank/DDBJ databases">
        <authorList>
            <person name="Kallberg Y."/>
            <person name="Tangrot J."/>
            <person name="Rosling A."/>
        </authorList>
    </citation>
    <scope>NUCLEOTIDE SEQUENCE</scope>
    <source>
        <strain evidence="1">MA453B</strain>
    </source>
</reference>
<name>A0A9N9NRI9_9GLOM</name>
<evidence type="ECO:0000313" key="2">
    <source>
        <dbReference type="Proteomes" id="UP000789405"/>
    </source>
</evidence>
<dbReference type="AlphaFoldDB" id="A0A9N9NRI9"/>
<accession>A0A9N9NRI9</accession>
<sequence length="181" mass="21020">ESSKESIVNMEGEEWEREEIKELYVTISPKGDFVVELVLLKNGSNESKFESKFKLRMFNVCKKLNENDHSDLEYNDELSNTKLSYITSKTLKFAKEQSELITLLAISCIIFHDMTRNKHIEGTKIPGFTIIFSINKDFSIEKEMSINDYGGIIKLFSKNEDNEKKDKDDQNTDRIMKVTKV</sequence>
<dbReference type="Proteomes" id="UP000789405">
    <property type="component" value="Unassembled WGS sequence"/>
</dbReference>
<dbReference type="EMBL" id="CAJVPY010017831">
    <property type="protein sequence ID" value="CAG8763946.1"/>
    <property type="molecule type" value="Genomic_DNA"/>
</dbReference>
<protein>
    <submittedName>
        <fullName evidence="1">22750_t:CDS:1</fullName>
    </submittedName>
</protein>
<evidence type="ECO:0000313" key="1">
    <source>
        <dbReference type="EMBL" id="CAG8763946.1"/>
    </source>
</evidence>